<gene>
    <name evidence="1" type="ORF">DFR30_0206</name>
</gene>
<reference evidence="1 2" key="1">
    <citation type="submission" date="2019-03" db="EMBL/GenBank/DDBJ databases">
        <title>Genomic Encyclopedia of Type Strains, Phase IV (KMG-IV): sequencing the most valuable type-strain genomes for metagenomic binning, comparative biology and taxonomic classification.</title>
        <authorList>
            <person name="Goeker M."/>
        </authorList>
    </citation>
    <scope>NUCLEOTIDE SEQUENCE [LARGE SCALE GENOMIC DNA]</scope>
    <source>
        <strain evidence="1 2">DSM 19610</strain>
    </source>
</reference>
<proteinExistence type="predicted"/>
<dbReference type="EMBL" id="SMFX01000001">
    <property type="protein sequence ID" value="TCK16986.1"/>
    <property type="molecule type" value="Genomic_DNA"/>
</dbReference>
<dbReference type="Proteomes" id="UP000295707">
    <property type="component" value="Unassembled WGS sequence"/>
</dbReference>
<evidence type="ECO:0008006" key="3">
    <source>
        <dbReference type="Google" id="ProtNLM"/>
    </source>
</evidence>
<protein>
    <recommendedName>
        <fullName evidence="3">pEK499-p136 HEPN domain-containing protein</fullName>
    </recommendedName>
</protein>
<evidence type="ECO:0000313" key="2">
    <source>
        <dbReference type="Proteomes" id="UP000295707"/>
    </source>
</evidence>
<sequence>MGWCVLYGKRTCYNTAFFQIYNVMRRKPQQNILRAEDAANLYLLVLIPWELGLKKKTKGFDFEASAFKAFRETSNLDCTAFESSNELKKQMKHGLRSGVLPSNMILFLKGKNKAQGLIRAVRNAAAHGGVKESKIGSRWYICFDGNYRGKQNLYGRIQRTIFEEFLHALMSTAEHA</sequence>
<keyword evidence="2" id="KW-1185">Reference proteome</keyword>
<organism evidence="1 2">
    <name type="scientific">Thiogranum longum</name>
    <dbReference type="NCBI Taxonomy" id="1537524"/>
    <lineage>
        <taxon>Bacteria</taxon>
        <taxon>Pseudomonadati</taxon>
        <taxon>Pseudomonadota</taxon>
        <taxon>Gammaproteobacteria</taxon>
        <taxon>Chromatiales</taxon>
        <taxon>Ectothiorhodospiraceae</taxon>
        <taxon>Thiogranum</taxon>
    </lineage>
</organism>
<comment type="caution">
    <text evidence="1">The sequence shown here is derived from an EMBL/GenBank/DDBJ whole genome shotgun (WGS) entry which is preliminary data.</text>
</comment>
<name>A0A4V6NDA2_9GAMM</name>
<dbReference type="AlphaFoldDB" id="A0A4V6NDA2"/>
<evidence type="ECO:0000313" key="1">
    <source>
        <dbReference type="EMBL" id="TCK16986.1"/>
    </source>
</evidence>
<accession>A0A4V6NDA2</accession>